<protein>
    <recommendedName>
        <fullName evidence="3">Ankyrin repeat-containing protein</fullName>
    </recommendedName>
</protein>
<dbReference type="AlphaFoldDB" id="Q54WN3"/>
<reference evidence="1 2" key="1">
    <citation type="journal article" date="2005" name="Nature">
        <title>The genome of the social amoeba Dictyostelium discoideum.</title>
        <authorList>
            <consortium name="The Dictyostelium discoideum Sequencing Consortium"/>
            <person name="Eichinger L."/>
            <person name="Pachebat J.A."/>
            <person name="Glockner G."/>
            <person name="Rajandream M.A."/>
            <person name="Sucgang R."/>
            <person name="Berriman M."/>
            <person name="Song J."/>
            <person name="Olsen R."/>
            <person name="Szafranski K."/>
            <person name="Xu Q."/>
            <person name="Tunggal B."/>
            <person name="Kummerfeld S."/>
            <person name="Madera M."/>
            <person name="Konfortov B.A."/>
            <person name="Rivero F."/>
            <person name="Bankier A.T."/>
            <person name="Lehmann R."/>
            <person name="Hamlin N."/>
            <person name="Davies R."/>
            <person name="Gaudet P."/>
            <person name="Fey P."/>
            <person name="Pilcher K."/>
            <person name="Chen G."/>
            <person name="Saunders D."/>
            <person name="Sodergren E."/>
            <person name="Davis P."/>
            <person name="Kerhornou A."/>
            <person name="Nie X."/>
            <person name="Hall N."/>
            <person name="Anjard C."/>
            <person name="Hemphill L."/>
            <person name="Bason N."/>
            <person name="Farbrother P."/>
            <person name="Desany B."/>
            <person name="Just E."/>
            <person name="Morio T."/>
            <person name="Rost R."/>
            <person name="Churcher C."/>
            <person name="Cooper J."/>
            <person name="Haydock S."/>
            <person name="van Driessche N."/>
            <person name="Cronin A."/>
            <person name="Goodhead I."/>
            <person name="Muzny D."/>
            <person name="Mourier T."/>
            <person name="Pain A."/>
            <person name="Lu M."/>
            <person name="Harper D."/>
            <person name="Lindsay R."/>
            <person name="Hauser H."/>
            <person name="James K."/>
            <person name="Quiles M."/>
            <person name="Madan Babu M."/>
            <person name="Saito T."/>
            <person name="Buchrieser C."/>
            <person name="Wardroper A."/>
            <person name="Felder M."/>
            <person name="Thangavelu M."/>
            <person name="Johnson D."/>
            <person name="Knights A."/>
            <person name="Loulseged H."/>
            <person name="Mungall K."/>
            <person name="Oliver K."/>
            <person name="Price C."/>
            <person name="Quail M.A."/>
            <person name="Urushihara H."/>
            <person name="Hernandez J."/>
            <person name="Rabbinowitsch E."/>
            <person name="Steffen D."/>
            <person name="Sanders M."/>
            <person name="Ma J."/>
            <person name="Kohara Y."/>
            <person name="Sharp S."/>
            <person name="Simmonds M."/>
            <person name="Spiegler S."/>
            <person name="Tivey A."/>
            <person name="Sugano S."/>
            <person name="White B."/>
            <person name="Walker D."/>
            <person name="Woodward J."/>
            <person name="Winckler T."/>
            <person name="Tanaka Y."/>
            <person name="Shaulsky G."/>
            <person name="Schleicher M."/>
            <person name="Weinstock G."/>
            <person name="Rosenthal A."/>
            <person name="Cox E.C."/>
            <person name="Chisholm R.L."/>
            <person name="Gibbs R."/>
            <person name="Loomis W.F."/>
            <person name="Platzer M."/>
            <person name="Kay R.R."/>
            <person name="Williams J."/>
            <person name="Dear P.H."/>
            <person name="Noegel A.A."/>
            <person name="Barrell B."/>
            <person name="Kuspa A."/>
        </authorList>
    </citation>
    <scope>NUCLEOTIDE SEQUENCE [LARGE SCALE GENOMIC DNA]</scope>
    <source>
        <strain evidence="1 2">AX4</strain>
    </source>
</reference>
<evidence type="ECO:0000313" key="2">
    <source>
        <dbReference type="Proteomes" id="UP000002195"/>
    </source>
</evidence>
<name>Q54WN3_DICDI</name>
<proteinExistence type="predicted"/>
<dbReference type="KEGG" id="ddi:DDB_G0279533"/>
<dbReference type="eggNOG" id="ENOG502RICJ">
    <property type="taxonomic scope" value="Eukaryota"/>
</dbReference>
<dbReference type="RefSeq" id="XP_641684.1">
    <property type="nucleotide sequence ID" value="XM_636592.1"/>
</dbReference>
<dbReference type="Proteomes" id="UP000002195">
    <property type="component" value="Unassembled WGS sequence"/>
</dbReference>
<dbReference type="GeneID" id="8622092"/>
<organism evidence="1 2">
    <name type="scientific">Dictyostelium discoideum</name>
    <name type="common">Social amoeba</name>
    <dbReference type="NCBI Taxonomy" id="44689"/>
    <lineage>
        <taxon>Eukaryota</taxon>
        <taxon>Amoebozoa</taxon>
        <taxon>Evosea</taxon>
        <taxon>Eumycetozoa</taxon>
        <taxon>Dictyostelia</taxon>
        <taxon>Dictyosteliales</taxon>
        <taxon>Dictyosteliaceae</taxon>
        <taxon>Dictyostelium</taxon>
    </lineage>
</organism>
<comment type="caution">
    <text evidence="1">The sequence shown here is derived from an EMBL/GenBank/DDBJ whole genome shotgun (WGS) entry which is preliminary data.</text>
</comment>
<dbReference type="Gene3D" id="1.25.40.20">
    <property type="entry name" value="Ankyrin repeat-containing domain"/>
    <property type="match status" value="1"/>
</dbReference>
<keyword evidence="2" id="KW-1185">Reference proteome</keyword>
<sequence>MDNLYFKVFKNKYLFTIIYNYVKNGKGNGRQLKDIDLTRILENRFLFNLYYQSYLFNKNNENAINFKFQFNDIYILESFILSNIITIQEFILIYNDHENLLKKKKNKILKLSILNNKIGIEIIEFLIKFKNYKFDINHFQLYIGKMCQSKQDNINTILYVIDCFKNHSFNYNNNCRIISKQEKEKQKSNPLSLKFQPIMDCLDLNKVSCFQTIMDLSMDSIVDENGNDLPFKCKYGDIGTTRNQLIVRMVVLGSIEMARIFINKFPNQSSKGQDKLVFAYNRVFHKSLEVYQMLVSNRTLSCTHPIFTNYKFLTNLSVHHFKNFLENCLGFNGESKELSYGIDQVYDLETLKYLEDVKQKFKPTLKFIPNSLLSYASTNRDFQLFKYLVESAFKSRLNPIGINFSNTSFEIVKYCYENFENYIFNDLCFNIAFDGDLEFAKFIIDKFNSSDGERVKLTYRCIDEVCQKNYTHILKYFLENLPEIQISRDPINFAIKNENFEMVQLLIDRIPTKPKDKPTLYDTTIDKLQSYSKKDNRILNSLIDSQIYNKILFEKYPDFII</sequence>
<dbReference type="SUPFAM" id="SSF140860">
    <property type="entry name" value="Pseudo ankyrin repeat-like"/>
    <property type="match status" value="1"/>
</dbReference>
<dbReference type="InParanoid" id="Q54WN3"/>
<accession>Q54WN3</accession>
<gene>
    <name evidence="1" type="ORF">DDB_G0279533</name>
</gene>
<dbReference type="HOGENOM" id="CLU_486118_0_0_1"/>
<evidence type="ECO:0000313" key="1">
    <source>
        <dbReference type="EMBL" id="EAL67705.1"/>
    </source>
</evidence>
<dbReference type="VEuPathDB" id="AmoebaDB:DDB_G0279533"/>
<dbReference type="SMR" id="Q54WN3"/>
<dbReference type="PaxDb" id="44689-DDB0205828"/>
<dbReference type="EMBL" id="AAFI02000031">
    <property type="protein sequence ID" value="EAL67705.1"/>
    <property type="molecule type" value="Genomic_DNA"/>
</dbReference>
<dbReference type="FunCoup" id="Q54WN3">
    <property type="interactions" value="3"/>
</dbReference>
<evidence type="ECO:0008006" key="3">
    <source>
        <dbReference type="Google" id="ProtNLM"/>
    </source>
</evidence>
<dbReference type="InterPro" id="IPR036770">
    <property type="entry name" value="Ankyrin_rpt-contain_sf"/>
</dbReference>
<dbReference type="dictyBase" id="DDB_G0279533"/>